<dbReference type="Proteomes" id="UP001163823">
    <property type="component" value="Chromosome 4"/>
</dbReference>
<proteinExistence type="predicted"/>
<keyword evidence="3" id="KW-0808">Transferase</keyword>
<dbReference type="GO" id="GO:0003964">
    <property type="term" value="F:RNA-directed DNA polymerase activity"/>
    <property type="evidence" value="ECO:0007669"/>
    <property type="project" value="UniProtKB-KW"/>
</dbReference>
<gene>
    <name evidence="3" type="ORF">O6P43_009798</name>
</gene>
<sequence length="159" mass="17960">MEEPDPFGSPDPGASPGFGENLSSDHFSSYHDKVMGGFRSPTSNLCWDSVVYDSEDEVVSDKDNVDDSVCPWPAISISQEELEQIRQPWHDSLIVKLLGKSLSYGYFLARLKPKWKLKGDLKLIDLGCDFYILQLHSKEDMEFVLSEGPWIIAGHYLTM</sequence>
<keyword evidence="3" id="KW-0548">Nucleotidyltransferase</keyword>
<dbReference type="EMBL" id="JARAOO010000004">
    <property type="protein sequence ID" value="KAJ7971827.1"/>
    <property type="molecule type" value="Genomic_DNA"/>
</dbReference>
<feature type="region of interest" description="Disordered" evidence="1">
    <location>
        <begin position="1"/>
        <end position="23"/>
    </location>
</feature>
<dbReference type="Pfam" id="PF14111">
    <property type="entry name" value="DUF4283"/>
    <property type="match status" value="1"/>
</dbReference>
<reference evidence="3" key="1">
    <citation type="journal article" date="2023" name="Science">
        <title>Elucidation of the pathway for biosynthesis of saponin adjuvants from the soapbark tree.</title>
        <authorList>
            <person name="Reed J."/>
            <person name="Orme A."/>
            <person name="El-Demerdash A."/>
            <person name="Owen C."/>
            <person name="Martin L.B.B."/>
            <person name="Misra R.C."/>
            <person name="Kikuchi S."/>
            <person name="Rejzek M."/>
            <person name="Martin A.C."/>
            <person name="Harkess A."/>
            <person name="Leebens-Mack J."/>
            <person name="Louveau T."/>
            <person name="Stephenson M.J."/>
            <person name="Osbourn A."/>
        </authorList>
    </citation>
    <scope>NUCLEOTIDE SEQUENCE</scope>
    <source>
        <strain evidence="3">S10</strain>
    </source>
</reference>
<evidence type="ECO:0000313" key="4">
    <source>
        <dbReference type="Proteomes" id="UP001163823"/>
    </source>
</evidence>
<dbReference type="PANTHER" id="PTHR31286:SF99">
    <property type="entry name" value="DUF4283 DOMAIN-CONTAINING PROTEIN"/>
    <property type="match status" value="1"/>
</dbReference>
<comment type="caution">
    <text evidence="3">The sequence shown here is derived from an EMBL/GenBank/DDBJ whole genome shotgun (WGS) entry which is preliminary data.</text>
</comment>
<feature type="domain" description="DUF4283" evidence="2">
    <location>
        <begin position="88"/>
        <end position="157"/>
    </location>
</feature>
<dbReference type="PANTHER" id="PTHR31286">
    <property type="entry name" value="GLYCINE-RICH CELL WALL STRUCTURAL PROTEIN 1.8-LIKE"/>
    <property type="match status" value="1"/>
</dbReference>
<dbReference type="KEGG" id="qsa:O6P43_009798"/>
<protein>
    <submittedName>
        <fullName evidence="3">Reverse transcriptase</fullName>
    </submittedName>
</protein>
<accession>A0AAD7VDI3</accession>
<dbReference type="InterPro" id="IPR025558">
    <property type="entry name" value="DUF4283"/>
</dbReference>
<dbReference type="AlphaFoldDB" id="A0AAD7VDI3"/>
<organism evidence="3 4">
    <name type="scientific">Quillaja saponaria</name>
    <name type="common">Soap bark tree</name>
    <dbReference type="NCBI Taxonomy" id="32244"/>
    <lineage>
        <taxon>Eukaryota</taxon>
        <taxon>Viridiplantae</taxon>
        <taxon>Streptophyta</taxon>
        <taxon>Embryophyta</taxon>
        <taxon>Tracheophyta</taxon>
        <taxon>Spermatophyta</taxon>
        <taxon>Magnoliopsida</taxon>
        <taxon>eudicotyledons</taxon>
        <taxon>Gunneridae</taxon>
        <taxon>Pentapetalae</taxon>
        <taxon>rosids</taxon>
        <taxon>fabids</taxon>
        <taxon>Fabales</taxon>
        <taxon>Quillajaceae</taxon>
        <taxon>Quillaja</taxon>
    </lineage>
</organism>
<evidence type="ECO:0000313" key="3">
    <source>
        <dbReference type="EMBL" id="KAJ7971827.1"/>
    </source>
</evidence>
<evidence type="ECO:0000259" key="2">
    <source>
        <dbReference type="Pfam" id="PF14111"/>
    </source>
</evidence>
<evidence type="ECO:0000256" key="1">
    <source>
        <dbReference type="SAM" id="MobiDB-lite"/>
    </source>
</evidence>
<keyword evidence="4" id="KW-1185">Reference proteome</keyword>
<keyword evidence="3" id="KW-0695">RNA-directed DNA polymerase</keyword>
<name>A0AAD7VDI3_QUISA</name>
<dbReference type="InterPro" id="IPR040256">
    <property type="entry name" value="At4g02000-like"/>
</dbReference>